<dbReference type="OrthoDB" id="356668at2"/>
<dbReference type="Pfam" id="PF06925">
    <property type="entry name" value="MGDG_synth"/>
    <property type="match status" value="1"/>
</dbReference>
<dbReference type="GO" id="GO:0016020">
    <property type="term" value="C:membrane"/>
    <property type="evidence" value="ECO:0007669"/>
    <property type="project" value="GOC"/>
</dbReference>
<evidence type="ECO:0000313" key="7">
    <source>
        <dbReference type="Proteomes" id="UP000014541"/>
    </source>
</evidence>
<accession>S3L244</accession>
<dbReference type="AlphaFoldDB" id="S3L244"/>
<comment type="similarity">
    <text evidence="1">Belongs to the glycosyltransferase 28 family.</text>
</comment>
<evidence type="ECO:0000259" key="4">
    <source>
        <dbReference type="Pfam" id="PF00534"/>
    </source>
</evidence>
<dbReference type="eggNOG" id="COG0707">
    <property type="taxonomic scope" value="Bacteria"/>
</dbReference>
<dbReference type="SUPFAM" id="SSF53756">
    <property type="entry name" value="UDP-Glycosyltransferase/glycogen phosphorylase"/>
    <property type="match status" value="1"/>
</dbReference>
<dbReference type="InterPro" id="IPR001296">
    <property type="entry name" value="Glyco_trans_1"/>
</dbReference>
<evidence type="ECO:0008006" key="8">
    <source>
        <dbReference type="Google" id="ProtNLM"/>
    </source>
</evidence>
<keyword evidence="3" id="KW-0808">Transferase</keyword>
<dbReference type="EMBL" id="ATFF01000006">
    <property type="protein sequence ID" value="EPF30854.1"/>
    <property type="molecule type" value="Genomic_DNA"/>
</dbReference>
<comment type="caution">
    <text evidence="6">The sequence shown here is derived from an EMBL/GenBank/DDBJ whole genome shotgun (WGS) entry which is preliminary data.</text>
</comment>
<dbReference type="InterPro" id="IPR009695">
    <property type="entry name" value="Diacylglyc_glucosyltr_N"/>
</dbReference>
<keyword evidence="7" id="KW-1185">Reference proteome</keyword>
<dbReference type="InterPro" id="IPR050519">
    <property type="entry name" value="Glycosyltransf_28_UgtP"/>
</dbReference>
<dbReference type="GO" id="GO:0016758">
    <property type="term" value="F:hexosyltransferase activity"/>
    <property type="evidence" value="ECO:0007669"/>
    <property type="project" value="InterPro"/>
</dbReference>
<evidence type="ECO:0000256" key="3">
    <source>
        <dbReference type="ARBA" id="ARBA00022679"/>
    </source>
</evidence>
<organism evidence="6 7">
    <name type="scientific">Treponema maltophilum ATCC 51939</name>
    <dbReference type="NCBI Taxonomy" id="1125699"/>
    <lineage>
        <taxon>Bacteria</taxon>
        <taxon>Pseudomonadati</taxon>
        <taxon>Spirochaetota</taxon>
        <taxon>Spirochaetia</taxon>
        <taxon>Spirochaetales</taxon>
        <taxon>Treponemataceae</taxon>
        <taxon>Treponema</taxon>
    </lineage>
</organism>
<dbReference type="HOGENOM" id="CLU_028367_0_1_12"/>
<evidence type="ECO:0000313" key="6">
    <source>
        <dbReference type="EMBL" id="EPF30854.1"/>
    </source>
</evidence>
<keyword evidence="2" id="KW-0328">Glycosyltransferase</keyword>
<sequence length="378" mass="42602">MRKFVCLYLNTGGGHRSSANVLKQVMESTHPDVSVELLNGFDSKNYLARFFFEKCYQLACNYFPGAWYITYEMGMHFWIQRLLNKILAPRTAWHLKRIIKKAQATDVVSFHFAMTPACVTALRRLGNKIPLTVIVTDPFTAPNAWFYEKNVQYFVFSDAVKKQAVEQCGVPEKNVRVVPFLLNPKFLVPLSVREESALREKHGIPVDKKVVLLAGGGEGLPNAVRIVQHFVRRKVPFTILVVCGKDEPTQKILELTAQLYSAIDLRPMGFISNMDEMIKLCDCAVIKAGPATLMEVLVSKKPVIISSYIHGQELGNMHFAVRSGAGWFIRDPEEICDKVCSLLSDDAYLRSVKRRVGALPLSTDVKQVADLLYSRSRA</sequence>
<dbReference type="RefSeq" id="WP_016525465.1">
    <property type="nucleotide sequence ID" value="NZ_KE332518.1"/>
</dbReference>
<gene>
    <name evidence="6" type="ORF">HMPREF9194_01179</name>
</gene>
<dbReference type="PANTHER" id="PTHR43025">
    <property type="entry name" value="MONOGALACTOSYLDIACYLGLYCEROL SYNTHASE"/>
    <property type="match status" value="1"/>
</dbReference>
<evidence type="ECO:0000256" key="2">
    <source>
        <dbReference type="ARBA" id="ARBA00022676"/>
    </source>
</evidence>
<dbReference type="Gene3D" id="3.40.50.2000">
    <property type="entry name" value="Glycogen Phosphorylase B"/>
    <property type="match status" value="2"/>
</dbReference>
<evidence type="ECO:0000259" key="5">
    <source>
        <dbReference type="Pfam" id="PF06925"/>
    </source>
</evidence>
<evidence type="ECO:0000256" key="1">
    <source>
        <dbReference type="ARBA" id="ARBA00006962"/>
    </source>
</evidence>
<dbReference type="PATRIC" id="fig|1125699.3.peg.1199"/>
<dbReference type="GO" id="GO:0009247">
    <property type="term" value="P:glycolipid biosynthetic process"/>
    <property type="evidence" value="ECO:0007669"/>
    <property type="project" value="InterPro"/>
</dbReference>
<dbReference type="STRING" id="1125699.HMPREF9194_01179"/>
<protein>
    <recommendedName>
        <fullName evidence="8">Monogalactosyldiacylglycerol synthase</fullName>
    </recommendedName>
</protein>
<proteinExistence type="inferred from homology"/>
<dbReference type="PANTHER" id="PTHR43025:SF3">
    <property type="entry name" value="MONOGALACTOSYLDIACYLGLYCEROL SYNTHASE 1, CHLOROPLASTIC"/>
    <property type="match status" value="1"/>
</dbReference>
<feature type="domain" description="Diacylglycerol glucosyltransferase N-terminal" evidence="5">
    <location>
        <begin position="15"/>
        <end position="177"/>
    </location>
</feature>
<dbReference type="Pfam" id="PF00534">
    <property type="entry name" value="Glycos_transf_1"/>
    <property type="match status" value="1"/>
</dbReference>
<name>S3L244_TREMA</name>
<dbReference type="Proteomes" id="UP000014541">
    <property type="component" value="Unassembled WGS sequence"/>
</dbReference>
<reference evidence="6 7" key="1">
    <citation type="submission" date="2013-04" db="EMBL/GenBank/DDBJ databases">
        <title>The Genome Sequence of Treponema maltophilum ATCC 51939.</title>
        <authorList>
            <consortium name="The Broad Institute Genomics Platform"/>
            <person name="Earl A."/>
            <person name="Ward D."/>
            <person name="Feldgarden M."/>
            <person name="Gevers D."/>
            <person name="Leonetti C."/>
            <person name="Blanton J.M."/>
            <person name="Dewhirst F.E."/>
            <person name="Izard J."/>
            <person name="Walker B."/>
            <person name="Young S."/>
            <person name="Zeng Q."/>
            <person name="Gargeya S."/>
            <person name="Fitzgerald M."/>
            <person name="Haas B."/>
            <person name="Abouelleil A."/>
            <person name="Allen A.W."/>
            <person name="Alvarado L."/>
            <person name="Arachchi H.M."/>
            <person name="Berlin A.M."/>
            <person name="Chapman S.B."/>
            <person name="Gainer-Dewar J."/>
            <person name="Goldberg J."/>
            <person name="Griggs A."/>
            <person name="Gujja S."/>
            <person name="Hansen M."/>
            <person name="Howarth C."/>
            <person name="Imamovic A."/>
            <person name="Ireland A."/>
            <person name="Larimer J."/>
            <person name="McCowan C."/>
            <person name="Murphy C."/>
            <person name="Pearson M."/>
            <person name="Poon T.W."/>
            <person name="Priest M."/>
            <person name="Roberts A."/>
            <person name="Saif S."/>
            <person name="Shea T."/>
            <person name="Sisk P."/>
            <person name="Sykes S."/>
            <person name="Wortman J."/>
            <person name="Nusbaum C."/>
            <person name="Birren B."/>
        </authorList>
    </citation>
    <scope>NUCLEOTIDE SEQUENCE [LARGE SCALE GENOMIC DNA]</scope>
    <source>
        <strain evidence="6 7">ATCC 51939</strain>
    </source>
</reference>
<feature type="domain" description="Glycosyl transferase family 1" evidence="4">
    <location>
        <begin position="197"/>
        <end position="350"/>
    </location>
</feature>